<organism evidence="2 3">
    <name type="scientific">Streptomyces nojiriensis</name>
    <dbReference type="NCBI Taxonomy" id="66374"/>
    <lineage>
        <taxon>Bacteria</taxon>
        <taxon>Bacillati</taxon>
        <taxon>Actinomycetota</taxon>
        <taxon>Actinomycetes</taxon>
        <taxon>Kitasatosporales</taxon>
        <taxon>Streptomycetaceae</taxon>
        <taxon>Streptomyces</taxon>
    </lineage>
</organism>
<sequence>MEYRYASEADAPAMAELFAANHHDALTERQRAEQGFVQGRFDVGVLRAMAGARELLVADDAGRIAGLLALSAPEALADPSPPVAGLLQAQEALEWQGHPLAEARWLLYGPVVVAAAYRGRGVARALFTMGVAAASERAEAVVAFIEAGNVPSWKVHVDGFGMVPLGDYVAGGRTYSAVAAPTF</sequence>
<reference evidence="3" key="1">
    <citation type="submission" date="2023-07" db="EMBL/GenBank/DDBJ databases">
        <title>Whole genome shotgun sequence of Streptomyces nojiriensis NBRC 13794.</title>
        <authorList>
            <person name="Komaki H."/>
            <person name="Tamura T."/>
        </authorList>
    </citation>
    <scope>NUCLEOTIDE SEQUENCE [LARGE SCALE GENOMIC DNA]</scope>
    <source>
        <strain evidence="3">NBRC 13794</strain>
    </source>
</reference>
<dbReference type="Pfam" id="PF00583">
    <property type="entry name" value="Acetyltransf_1"/>
    <property type="match status" value="1"/>
</dbReference>
<accession>A0ABQ3T0T1</accession>
<gene>
    <name evidence="2" type="ORF">Snoj_79210</name>
</gene>
<proteinExistence type="predicted"/>
<feature type="domain" description="N-acetyltransferase" evidence="1">
    <location>
        <begin position="1"/>
        <end position="181"/>
    </location>
</feature>
<dbReference type="EMBL" id="BNEC01000005">
    <property type="protein sequence ID" value="GHI74003.1"/>
    <property type="molecule type" value="Genomic_DNA"/>
</dbReference>
<dbReference type="Proteomes" id="UP000613974">
    <property type="component" value="Unassembled WGS sequence"/>
</dbReference>
<dbReference type="InterPro" id="IPR000182">
    <property type="entry name" value="GNAT_dom"/>
</dbReference>
<dbReference type="InterPro" id="IPR016181">
    <property type="entry name" value="Acyl_CoA_acyltransferase"/>
</dbReference>
<evidence type="ECO:0000313" key="3">
    <source>
        <dbReference type="Proteomes" id="UP000613974"/>
    </source>
</evidence>
<evidence type="ECO:0000259" key="1">
    <source>
        <dbReference type="PROSITE" id="PS51186"/>
    </source>
</evidence>
<dbReference type="SUPFAM" id="SSF55729">
    <property type="entry name" value="Acyl-CoA N-acyltransferases (Nat)"/>
    <property type="match status" value="1"/>
</dbReference>
<name>A0ABQ3T0T1_9ACTN</name>
<dbReference type="Gene3D" id="3.40.630.30">
    <property type="match status" value="1"/>
</dbReference>
<protein>
    <recommendedName>
        <fullName evidence="1">N-acetyltransferase domain-containing protein</fullName>
    </recommendedName>
</protein>
<dbReference type="RefSeq" id="WP_189732999.1">
    <property type="nucleotide sequence ID" value="NZ_BMRL01000001.1"/>
</dbReference>
<dbReference type="GeneID" id="95592222"/>
<dbReference type="PROSITE" id="PS51186">
    <property type="entry name" value="GNAT"/>
    <property type="match status" value="1"/>
</dbReference>
<comment type="caution">
    <text evidence="2">The sequence shown here is derived from an EMBL/GenBank/DDBJ whole genome shotgun (WGS) entry which is preliminary data.</text>
</comment>
<evidence type="ECO:0000313" key="2">
    <source>
        <dbReference type="EMBL" id="GHI74003.1"/>
    </source>
</evidence>
<keyword evidence="3" id="KW-1185">Reference proteome</keyword>